<feature type="region of interest" description="Disordered" evidence="1">
    <location>
        <begin position="72"/>
        <end position="109"/>
    </location>
</feature>
<dbReference type="Proteomes" id="UP001055439">
    <property type="component" value="Chromosome 6"/>
</dbReference>
<gene>
    <name evidence="2" type="ORF">MUK42_21198</name>
</gene>
<organism evidence="2 3">
    <name type="scientific">Musa troglodytarum</name>
    <name type="common">fe'i banana</name>
    <dbReference type="NCBI Taxonomy" id="320322"/>
    <lineage>
        <taxon>Eukaryota</taxon>
        <taxon>Viridiplantae</taxon>
        <taxon>Streptophyta</taxon>
        <taxon>Embryophyta</taxon>
        <taxon>Tracheophyta</taxon>
        <taxon>Spermatophyta</taxon>
        <taxon>Magnoliopsida</taxon>
        <taxon>Liliopsida</taxon>
        <taxon>Zingiberales</taxon>
        <taxon>Musaceae</taxon>
        <taxon>Musa</taxon>
    </lineage>
</organism>
<sequence length="141" mass="15467">MFECPPRLSPITVEVENCFGRFYTATFRVSDLRRRVVASSFTQIRKREREREIGAVGDVEVVDFEPDADDLMDKEVGLGPSPAPIAGNGSSTALGPRKTKGRGLPESELRISIPTSPMAVPILNGASLKKTLPDLSWPFCF</sequence>
<evidence type="ECO:0000256" key="1">
    <source>
        <dbReference type="SAM" id="MobiDB-lite"/>
    </source>
</evidence>
<dbReference type="AlphaFoldDB" id="A0A9E7KBS4"/>
<keyword evidence="3" id="KW-1185">Reference proteome</keyword>
<accession>A0A9E7KBS4</accession>
<evidence type="ECO:0000313" key="2">
    <source>
        <dbReference type="EMBL" id="URE10115.1"/>
    </source>
</evidence>
<protein>
    <submittedName>
        <fullName evidence="2">Uncharacterized protein</fullName>
    </submittedName>
</protein>
<name>A0A9E7KBS4_9LILI</name>
<proteinExistence type="predicted"/>
<reference evidence="2" key="1">
    <citation type="submission" date="2022-05" db="EMBL/GenBank/DDBJ databases">
        <title>The Musa troglodytarum L. genome provides insights into the mechanism of non-climacteric behaviour and enrichment of carotenoids.</title>
        <authorList>
            <person name="Wang J."/>
        </authorList>
    </citation>
    <scope>NUCLEOTIDE SEQUENCE</scope>
    <source>
        <tissue evidence="2">Leaf</tissue>
    </source>
</reference>
<dbReference type="EMBL" id="CP097508">
    <property type="protein sequence ID" value="URE10115.1"/>
    <property type="molecule type" value="Genomic_DNA"/>
</dbReference>
<evidence type="ECO:0000313" key="3">
    <source>
        <dbReference type="Proteomes" id="UP001055439"/>
    </source>
</evidence>